<dbReference type="InterPro" id="IPR016215">
    <property type="entry name" value="NTA_MOA"/>
</dbReference>
<dbReference type="NCBIfam" id="TIGR03860">
    <property type="entry name" value="FMN_nitrolo"/>
    <property type="match status" value="1"/>
</dbReference>
<dbReference type="PANTHER" id="PTHR30011">
    <property type="entry name" value="ALKANESULFONATE MONOOXYGENASE-RELATED"/>
    <property type="match status" value="1"/>
</dbReference>
<dbReference type="GO" id="GO:0004497">
    <property type="term" value="F:monooxygenase activity"/>
    <property type="evidence" value="ECO:0007669"/>
    <property type="project" value="UniProtKB-KW"/>
</dbReference>
<sequence>MTRQHVKLGLVYSGIGRHSSAWRLPEADADGYTDPTLVSEGVKIAERGLFDFFFVGNSLTSSAHRGNFAYTGRNVQASHDHLFAIEGFTLMAYAAAFSQKVGLVVTFNATYHDPFHIARVTATLDHLSGGRLGLNIVTGSDLSAAHNFGRERHLDNADRYDRVEEFVQVLRDLWDSWEDGWLVADKERGIYHDVSKARRVDHTGKHFSIRGPLNFPRPPQGHVPFMHPGYSERSLEFAAKYAEMRFIQWRHAEWNKAYYADIKSRVVRHGRPPEDHLLIAGITPYVAENARDAHAKFRQVQDLNTNVFVPEVLSEQFGIDLTGRTGTDRVLAAIDRTLIPEKAWIVDNAIASFDDEDITLEDLTHYLGNNPMSQPAVVGDAKQLADFVESNFRENAFDGLAICQPYWPGPAAAFVDLVVPELQRRGVFRTEYTTSTLRDHLGIKPAPNGLAERAALAGQGGAA</sequence>
<evidence type="ECO:0000256" key="5">
    <source>
        <dbReference type="ARBA" id="ARBA00033748"/>
    </source>
</evidence>
<dbReference type="InterPro" id="IPR051260">
    <property type="entry name" value="Diverse_substr_monoxygenases"/>
</dbReference>
<gene>
    <name evidence="7" type="ORF">PVK37_28755</name>
</gene>
<comment type="similarity">
    <text evidence="5">Belongs to the NtaA/SnaA/DszA monooxygenase family.</text>
</comment>
<dbReference type="InterPro" id="IPR036661">
    <property type="entry name" value="Luciferase-like_sf"/>
</dbReference>
<dbReference type="PANTHER" id="PTHR30011:SF16">
    <property type="entry name" value="C2H2 FINGER DOMAIN TRANSCRIPTION FACTOR (EUROFUNG)-RELATED"/>
    <property type="match status" value="1"/>
</dbReference>
<evidence type="ECO:0000259" key="6">
    <source>
        <dbReference type="Pfam" id="PF00296"/>
    </source>
</evidence>
<proteinExistence type="inferred from homology"/>
<protein>
    <submittedName>
        <fullName evidence="7">NtaA/DmoA family FMN-dependent monooxygenase</fullName>
        <ecNumber evidence="7">1.14.-.-</ecNumber>
    </submittedName>
</protein>
<evidence type="ECO:0000256" key="4">
    <source>
        <dbReference type="ARBA" id="ARBA00023033"/>
    </source>
</evidence>
<evidence type="ECO:0000256" key="1">
    <source>
        <dbReference type="ARBA" id="ARBA00022630"/>
    </source>
</evidence>
<dbReference type="EC" id="1.14.-.-" evidence="7"/>
<evidence type="ECO:0000256" key="2">
    <source>
        <dbReference type="ARBA" id="ARBA00022643"/>
    </source>
</evidence>
<keyword evidence="4 7" id="KW-0503">Monooxygenase</keyword>
<dbReference type="Gene3D" id="3.20.20.30">
    <property type="entry name" value="Luciferase-like domain"/>
    <property type="match status" value="1"/>
</dbReference>
<keyword evidence="1" id="KW-0285">Flavoprotein</keyword>
<feature type="domain" description="Luciferase-like" evidence="6">
    <location>
        <begin position="78"/>
        <end position="300"/>
    </location>
</feature>
<keyword evidence="2" id="KW-0288">FMN</keyword>
<dbReference type="EMBL" id="CP118615">
    <property type="protein sequence ID" value="WDZ84387.1"/>
    <property type="molecule type" value="Genomic_DNA"/>
</dbReference>
<dbReference type="Proteomes" id="UP001219605">
    <property type="component" value="Chromosome"/>
</dbReference>
<keyword evidence="3 7" id="KW-0560">Oxidoreductase</keyword>
<evidence type="ECO:0000313" key="7">
    <source>
        <dbReference type="EMBL" id="WDZ84387.1"/>
    </source>
</evidence>
<name>A0ABY7ZQ87_9ACTN</name>
<accession>A0ABY7ZQ87</accession>
<evidence type="ECO:0000256" key="3">
    <source>
        <dbReference type="ARBA" id="ARBA00023002"/>
    </source>
</evidence>
<keyword evidence="8" id="KW-1185">Reference proteome</keyword>
<organism evidence="7 8">
    <name type="scientific">Micromonospora cathayae</name>
    <dbReference type="NCBI Taxonomy" id="3028804"/>
    <lineage>
        <taxon>Bacteria</taxon>
        <taxon>Bacillati</taxon>
        <taxon>Actinomycetota</taxon>
        <taxon>Actinomycetes</taxon>
        <taxon>Micromonosporales</taxon>
        <taxon>Micromonosporaceae</taxon>
        <taxon>Micromonospora</taxon>
    </lineage>
</organism>
<dbReference type="Pfam" id="PF00296">
    <property type="entry name" value="Bac_luciferase"/>
    <property type="match status" value="1"/>
</dbReference>
<dbReference type="PIRSF" id="PIRSF000337">
    <property type="entry name" value="NTA_MOA"/>
    <property type="match status" value="1"/>
</dbReference>
<reference evidence="7 8" key="1">
    <citation type="submission" date="2023-02" db="EMBL/GenBank/DDBJ databases">
        <authorList>
            <person name="Mo P."/>
        </authorList>
    </citation>
    <scope>NUCLEOTIDE SEQUENCE [LARGE SCALE GENOMIC DNA]</scope>
    <source>
        <strain evidence="7 8">HUAS 3</strain>
    </source>
</reference>
<dbReference type="InterPro" id="IPR011251">
    <property type="entry name" value="Luciferase-like_dom"/>
</dbReference>
<dbReference type="RefSeq" id="WP_275030949.1">
    <property type="nucleotide sequence ID" value="NZ_CP118615.1"/>
</dbReference>
<evidence type="ECO:0000313" key="8">
    <source>
        <dbReference type="Proteomes" id="UP001219605"/>
    </source>
</evidence>
<dbReference type="SUPFAM" id="SSF51679">
    <property type="entry name" value="Bacterial luciferase-like"/>
    <property type="match status" value="1"/>
</dbReference>